<evidence type="ECO:0000313" key="9">
    <source>
        <dbReference type="Proteomes" id="UP000559987"/>
    </source>
</evidence>
<feature type="domain" description="FlgD Tudor-like" evidence="7">
    <location>
        <begin position="86"/>
        <end position="233"/>
    </location>
</feature>
<accession>A0A839USF9</accession>
<name>A0A839USF9_9GAMM</name>
<comment type="function">
    <text evidence="4 5">Required for flagellar hook formation. May act as a scaffolding protein.</text>
</comment>
<evidence type="ECO:0000256" key="5">
    <source>
        <dbReference type="RuleBase" id="RU362076"/>
    </source>
</evidence>
<dbReference type="InterPro" id="IPR005648">
    <property type="entry name" value="FlgD"/>
</dbReference>
<dbReference type="EMBL" id="JACHXZ010000002">
    <property type="protein sequence ID" value="MBB3168448.1"/>
    <property type="molecule type" value="Genomic_DNA"/>
</dbReference>
<gene>
    <name evidence="8" type="ORF">FHS30_001632</name>
</gene>
<dbReference type="Proteomes" id="UP000559987">
    <property type="component" value="Unassembled WGS sequence"/>
</dbReference>
<evidence type="ECO:0000256" key="2">
    <source>
        <dbReference type="ARBA" id="ARBA00016013"/>
    </source>
</evidence>
<dbReference type="AlphaFoldDB" id="A0A839USF9"/>
<feature type="domain" description="FlgD/Vpr Ig-like" evidence="6">
    <location>
        <begin position="112"/>
        <end position="190"/>
    </location>
</feature>
<keyword evidence="8" id="KW-0969">Cilium</keyword>
<evidence type="ECO:0000256" key="3">
    <source>
        <dbReference type="ARBA" id="ARBA00022795"/>
    </source>
</evidence>
<evidence type="ECO:0000259" key="6">
    <source>
        <dbReference type="Pfam" id="PF13860"/>
    </source>
</evidence>
<keyword evidence="8" id="KW-0966">Cell projection</keyword>
<dbReference type="InterPro" id="IPR025965">
    <property type="entry name" value="FlgD/Vpr_Ig-like"/>
</dbReference>
<evidence type="ECO:0000259" key="7">
    <source>
        <dbReference type="Pfam" id="PF13861"/>
    </source>
</evidence>
<keyword evidence="8" id="KW-0282">Flagellum</keyword>
<dbReference type="Gene3D" id="2.60.40.4070">
    <property type="match status" value="1"/>
</dbReference>
<dbReference type="Gene3D" id="2.30.30.910">
    <property type="match status" value="1"/>
</dbReference>
<dbReference type="Pfam" id="PF13861">
    <property type="entry name" value="FLgD_tudor"/>
    <property type="match status" value="1"/>
</dbReference>
<dbReference type="Pfam" id="PF13860">
    <property type="entry name" value="FlgD_ig"/>
    <property type="match status" value="1"/>
</dbReference>
<keyword evidence="9" id="KW-1185">Reference proteome</keyword>
<sequence length="236" mass="25115">MSGIGNIGGVLDHLDIGSKNKEKPKSNELGQAQFLELLMVKMQNQDPLNPQDDTEFIAELAQFSELEEMEKLNTNFSSFSNVMMSNQALQASSLVGRSVTVPSETAQLATGNVISGSVAVPASTGDVKVNIYGENGALVESIPLGFQSKGEMVFRWDGMYMEVNGELTDWQSQLPSGAAPGQYKFEVTASIDGEPTQLDTALSANVNSVTIGTNGTLTLNLAGIGPVSMSDVKQFN</sequence>
<keyword evidence="3 5" id="KW-1005">Bacterial flagellum biogenesis</keyword>
<evidence type="ECO:0000256" key="4">
    <source>
        <dbReference type="ARBA" id="ARBA00024746"/>
    </source>
</evidence>
<evidence type="ECO:0000256" key="1">
    <source>
        <dbReference type="ARBA" id="ARBA00010577"/>
    </source>
</evidence>
<reference evidence="8 9" key="1">
    <citation type="submission" date="2020-08" db="EMBL/GenBank/DDBJ databases">
        <title>Genomic Encyclopedia of Type Strains, Phase III (KMG-III): the genomes of soil and plant-associated and newly described type strains.</title>
        <authorList>
            <person name="Whitman W."/>
        </authorList>
    </citation>
    <scope>NUCLEOTIDE SEQUENCE [LARGE SCALE GENOMIC DNA]</scope>
    <source>
        <strain evidence="8 9">CECT 8571</strain>
    </source>
</reference>
<organism evidence="8 9">
    <name type="scientific">Simiduia aestuariiviva</name>
    <dbReference type="NCBI Taxonomy" id="1510459"/>
    <lineage>
        <taxon>Bacteria</taxon>
        <taxon>Pseudomonadati</taxon>
        <taxon>Pseudomonadota</taxon>
        <taxon>Gammaproteobacteria</taxon>
        <taxon>Cellvibrionales</taxon>
        <taxon>Cellvibrionaceae</taxon>
        <taxon>Simiduia</taxon>
    </lineage>
</organism>
<dbReference type="InterPro" id="IPR025963">
    <property type="entry name" value="FLgD_Tudor"/>
</dbReference>
<dbReference type="Pfam" id="PF03963">
    <property type="entry name" value="FlgD"/>
    <property type="match status" value="1"/>
</dbReference>
<protein>
    <recommendedName>
        <fullName evidence="2 5">Basal-body rod modification protein FlgD</fullName>
    </recommendedName>
</protein>
<evidence type="ECO:0000313" key="8">
    <source>
        <dbReference type="EMBL" id="MBB3168448.1"/>
    </source>
</evidence>
<proteinExistence type="inferred from homology"/>
<dbReference type="RefSeq" id="WP_183909928.1">
    <property type="nucleotide sequence ID" value="NZ_JACHXZ010000002.1"/>
</dbReference>
<comment type="similarity">
    <text evidence="1 5">Belongs to the FlgD family.</text>
</comment>
<comment type="caution">
    <text evidence="8">The sequence shown here is derived from an EMBL/GenBank/DDBJ whole genome shotgun (WGS) entry which is preliminary data.</text>
</comment>
<dbReference type="GO" id="GO:0044781">
    <property type="term" value="P:bacterial-type flagellum organization"/>
    <property type="evidence" value="ECO:0007669"/>
    <property type="project" value="UniProtKB-UniRule"/>
</dbReference>